<dbReference type="AlphaFoldDB" id="A0A2H5QMY2"/>
<dbReference type="FunFam" id="3.80.10.10:FF:000041">
    <property type="entry name" value="LRR receptor-like serine/threonine-protein kinase ERECTA"/>
    <property type="match status" value="1"/>
</dbReference>
<dbReference type="GO" id="GO:0004672">
    <property type="term" value="F:protein kinase activity"/>
    <property type="evidence" value="ECO:0007669"/>
    <property type="project" value="InterPro"/>
</dbReference>
<evidence type="ECO:0000256" key="3">
    <source>
        <dbReference type="ARBA" id="ARBA00022614"/>
    </source>
</evidence>
<accession>A0A2H5QMY2</accession>
<keyword evidence="8 10" id="KW-0472">Membrane</keyword>
<dbReference type="Proteomes" id="UP000236630">
    <property type="component" value="Unassembled WGS sequence"/>
</dbReference>
<evidence type="ECO:0000256" key="2">
    <source>
        <dbReference type="ARBA" id="ARBA00009592"/>
    </source>
</evidence>
<feature type="domain" description="Protein kinase" evidence="11">
    <location>
        <begin position="248"/>
        <end position="536"/>
    </location>
</feature>
<dbReference type="Gene3D" id="3.80.10.10">
    <property type="entry name" value="Ribonuclease Inhibitor"/>
    <property type="match status" value="1"/>
</dbReference>
<dbReference type="Pfam" id="PF00069">
    <property type="entry name" value="Pkinase"/>
    <property type="match status" value="1"/>
</dbReference>
<protein>
    <recommendedName>
        <fullName evidence="11">Protein kinase domain-containing protein</fullName>
    </recommendedName>
</protein>
<comment type="subcellular location">
    <subcellularLocation>
        <location evidence="1">Membrane</location>
        <topology evidence="1">Single-pass type I membrane protein</topology>
    </subcellularLocation>
</comment>
<comment type="caution">
    <text evidence="12">The sequence shown here is derived from an EMBL/GenBank/DDBJ whole genome shotgun (WGS) entry which is preliminary data.</text>
</comment>
<dbReference type="Gene3D" id="3.30.200.20">
    <property type="entry name" value="Phosphorylase Kinase, domain 1"/>
    <property type="match status" value="1"/>
</dbReference>
<dbReference type="SUPFAM" id="SSF56112">
    <property type="entry name" value="Protein kinase-like (PK-like)"/>
    <property type="match status" value="1"/>
</dbReference>
<evidence type="ECO:0000256" key="10">
    <source>
        <dbReference type="SAM" id="Phobius"/>
    </source>
</evidence>
<keyword evidence="4 10" id="KW-0812">Transmembrane</keyword>
<dbReference type="InterPro" id="IPR032675">
    <property type="entry name" value="LRR_dom_sf"/>
</dbReference>
<keyword evidence="3" id="KW-0433">Leucine-rich repeat</keyword>
<dbReference type="PANTHER" id="PTHR27008:SF610">
    <property type="entry name" value="SERINE-THREONINE_TYROSINE-PROTEIN KINASE CATALYTIC DOMAIN-CONTAINING PROTEIN"/>
    <property type="match status" value="1"/>
</dbReference>
<dbReference type="PROSITE" id="PS50011">
    <property type="entry name" value="PROTEIN_KINASE_DOM"/>
    <property type="match status" value="1"/>
</dbReference>
<dbReference type="SMART" id="SM00220">
    <property type="entry name" value="S_TKc"/>
    <property type="match status" value="1"/>
</dbReference>
<dbReference type="SUPFAM" id="SSF52058">
    <property type="entry name" value="L domain-like"/>
    <property type="match status" value="1"/>
</dbReference>
<keyword evidence="6" id="KW-0677">Repeat</keyword>
<dbReference type="InterPro" id="IPR001611">
    <property type="entry name" value="Leu-rich_rpt"/>
</dbReference>
<dbReference type="Gene3D" id="1.10.510.10">
    <property type="entry name" value="Transferase(Phosphotransferase) domain 1"/>
    <property type="match status" value="1"/>
</dbReference>
<keyword evidence="5" id="KW-0732">Signal</keyword>
<dbReference type="GO" id="GO:0005524">
    <property type="term" value="F:ATP binding"/>
    <property type="evidence" value="ECO:0007669"/>
    <property type="project" value="InterPro"/>
</dbReference>
<proteinExistence type="inferred from homology"/>
<dbReference type="InterPro" id="IPR051809">
    <property type="entry name" value="Plant_receptor-like_S/T_kinase"/>
</dbReference>
<evidence type="ECO:0000256" key="8">
    <source>
        <dbReference type="ARBA" id="ARBA00023136"/>
    </source>
</evidence>
<dbReference type="PANTHER" id="PTHR27008">
    <property type="entry name" value="OS04G0122200 PROTEIN"/>
    <property type="match status" value="1"/>
</dbReference>
<keyword evidence="7 10" id="KW-1133">Transmembrane helix</keyword>
<sequence length="547" mass="60857">MTTISEGLLPGCITNFSTTLEILLLDSNKIYGSIPVGIGKFINLQRLEIWNNRWSGTIPAAIAELQNLGILGLQRYRFSGNIPPSIGNLKILFKLSLTYNLLEGNIPSTLGQCENLEEIDLSNNNLITGSLHIEVRKLKNLEILDVSRNMLEGEIPSTLGSCTKVLRVMDFSQNNLSGEILKFLTRLFLDNLNLSYNNLEGMVPTGVYKNASATSVTGNSKLCGGISKFKLPKCGSKKSNGKRLPVALNLVISIVSGLVGLALALSICFFFGFSHLRHQGAFKIFKSFIAECKALRNIRHRNLIKVLTACLGVDYQGNDFKALVYEFIHNRSPEKWLYPISKEDETYERPRNLNLLRRLNIAIDVASALNYLHHDCQPVTAHCDLKPSNVLLDDDMTARVGDFGLARFLPPTQYGVGNEVSTIGDVYSYGILLLELMIREKPSDIMFEGDMNLHKFAKMALPNHVKDIVDSILLNDDEKLVVRGDQKQTQAKINVIIECVISMVRIGVACSMESPQDRMKMTNVVHELQSIKNTLLGPKNLATCKEI</sequence>
<dbReference type="Pfam" id="PF00560">
    <property type="entry name" value="LRR_1"/>
    <property type="match status" value="2"/>
</dbReference>
<evidence type="ECO:0000256" key="9">
    <source>
        <dbReference type="ARBA" id="ARBA00023180"/>
    </source>
</evidence>
<reference evidence="12 13" key="1">
    <citation type="journal article" date="2017" name="Front. Genet.">
        <title>Draft sequencing of the heterozygous diploid genome of Satsuma (Citrus unshiu Marc.) using a hybrid assembly approach.</title>
        <authorList>
            <person name="Shimizu T."/>
            <person name="Tanizawa Y."/>
            <person name="Mochizuki T."/>
            <person name="Nagasaki H."/>
            <person name="Yoshioka T."/>
            <person name="Toyoda A."/>
            <person name="Fujiyama A."/>
            <person name="Kaminuma E."/>
            <person name="Nakamura Y."/>
        </authorList>
    </citation>
    <scope>NUCLEOTIDE SEQUENCE [LARGE SCALE GENOMIC DNA]</scope>
    <source>
        <strain evidence="13">cv. Miyagawa wase</strain>
    </source>
</reference>
<dbReference type="EMBL" id="BDQV01000531">
    <property type="protein sequence ID" value="GAY65976.1"/>
    <property type="molecule type" value="Genomic_DNA"/>
</dbReference>
<evidence type="ECO:0000256" key="4">
    <source>
        <dbReference type="ARBA" id="ARBA00022692"/>
    </source>
</evidence>
<feature type="transmembrane region" description="Helical" evidence="10">
    <location>
        <begin position="246"/>
        <end position="273"/>
    </location>
</feature>
<gene>
    <name evidence="12" type="ORF">CUMW_245160</name>
</gene>
<evidence type="ECO:0000313" key="13">
    <source>
        <dbReference type="Proteomes" id="UP000236630"/>
    </source>
</evidence>
<organism evidence="12 13">
    <name type="scientific">Citrus unshiu</name>
    <name type="common">Satsuma mandarin</name>
    <name type="synonym">Citrus nobilis var. unshiu</name>
    <dbReference type="NCBI Taxonomy" id="55188"/>
    <lineage>
        <taxon>Eukaryota</taxon>
        <taxon>Viridiplantae</taxon>
        <taxon>Streptophyta</taxon>
        <taxon>Embryophyta</taxon>
        <taxon>Tracheophyta</taxon>
        <taxon>Spermatophyta</taxon>
        <taxon>Magnoliopsida</taxon>
        <taxon>eudicotyledons</taxon>
        <taxon>Gunneridae</taxon>
        <taxon>Pentapetalae</taxon>
        <taxon>rosids</taxon>
        <taxon>malvids</taxon>
        <taxon>Sapindales</taxon>
        <taxon>Rutaceae</taxon>
        <taxon>Aurantioideae</taxon>
        <taxon>Citrus</taxon>
    </lineage>
</organism>
<dbReference type="InterPro" id="IPR000719">
    <property type="entry name" value="Prot_kinase_dom"/>
</dbReference>
<keyword evidence="13" id="KW-1185">Reference proteome</keyword>
<evidence type="ECO:0000313" key="12">
    <source>
        <dbReference type="EMBL" id="GAY65976.1"/>
    </source>
</evidence>
<keyword evidence="9" id="KW-0325">Glycoprotein</keyword>
<evidence type="ECO:0000256" key="6">
    <source>
        <dbReference type="ARBA" id="ARBA00022737"/>
    </source>
</evidence>
<comment type="similarity">
    <text evidence="2">Belongs to the RLP family.</text>
</comment>
<evidence type="ECO:0000256" key="1">
    <source>
        <dbReference type="ARBA" id="ARBA00004479"/>
    </source>
</evidence>
<name>A0A2H5QMY2_CITUN</name>
<evidence type="ECO:0000256" key="5">
    <source>
        <dbReference type="ARBA" id="ARBA00022729"/>
    </source>
</evidence>
<dbReference type="InterPro" id="IPR011009">
    <property type="entry name" value="Kinase-like_dom_sf"/>
</dbReference>
<evidence type="ECO:0000256" key="7">
    <source>
        <dbReference type="ARBA" id="ARBA00022989"/>
    </source>
</evidence>
<evidence type="ECO:0000259" key="11">
    <source>
        <dbReference type="PROSITE" id="PS50011"/>
    </source>
</evidence>
<dbReference type="GO" id="GO:0016020">
    <property type="term" value="C:membrane"/>
    <property type="evidence" value="ECO:0007669"/>
    <property type="project" value="UniProtKB-SubCell"/>
</dbReference>